<sequence length="145" mass="15540">MSLATLGRWRALDGERRRAVAEAFAALIVASAMVKLLPFRHIARTATRPVRAPTAADPAATIALVAWAVRTAARRARFRAVCIEQGLAAQAMLRRRGVAATLHYGVAQDGGVLTAHVWVRVGSVDVVGCEEAPKFRLLASFDPAD</sequence>
<feature type="domain" description="Microcin J25-processing protein McjB C-terminal" evidence="2">
    <location>
        <begin position="27"/>
        <end position="135"/>
    </location>
</feature>
<dbReference type="InterPro" id="IPR032708">
    <property type="entry name" value="McjB_C"/>
</dbReference>
<dbReference type="Pfam" id="PF13471">
    <property type="entry name" value="Transglut_core3"/>
    <property type="match status" value="1"/>
</dbReference>
<evidence type="ECO:0000313" key="3">
    <source>
        <dbReference type="EMBL" id="URW74648.1"/>
    </source>
</evidence>
<keyword evidence="4" id="KW-1185">Reference proteome</keyword>
<feature type="transmembrane region" description="Helical" evidence="1">
    <location>
        <begin position="20"/>
        <end position="38"/>
    </location>
</feature>
<reference evidence="3" key="1">
    <citation type="submission" date="2022-05" db="EMBL/GenBank/DDBJ databases">
        <title>Sphingomonas sp. strain RMG20 Genome sequencing and assembly.</title>
        <authorList>
            <person name="Kim I."/>
        </authorList>
    </citation>
    <scope>NUCLEOTIDE SEQUENCE</scope>
    <source>
        <strain evidence="3">RMG20</strain>
    </source>
</reference>
<feature type="transmembrane region" description="Helical" evidence="1">
    <location>
        <begin position="50"/>
        <end position="69"/>
    </location>
</feature>
<proteinExistence type="predicted"/>
<name>A0ABY4TQI6_9SPHN</name>
<keyword evidence="1" id="KW-0472">Membrane</keyword>
<keyword evidence="1" id="KW-0812">Transmembrane</keyword>
<dbReference type="InterPro" id="IPR053521">
    <property type="entry name" value="McjB-like"/>
</dbReference>
<gene>
    <name evidence="3" type="ORF">M9980_08660</name>
</gene>
<evidence type="ECO:0000256" key="1">
    <source>
        <dbReference type="SAM" id="Phobius"/>
    </source>
</evidence>
<keyword evidence="1" id="KW-1133">Transmembrane helix</keyword>
<evidence type="ECO:0000313" key="4">
    <source>
        <dbReference type="Proteomes" id="UP001055580"/>
    </source>
</evidence>
<evidence type="ECO:0000259" key="2">
    <source>
        <dbReference type="Pfam" id="PF13471"/>
    </source>
</evidence>
<protein>
    <submittedName>
        <fullName evidence="3">Lasso peptide biosynthesis B2 protein</fullName>
    </submittedName>
</protein>
<dbReference type="NCBIfam" id="NF033537">
    <property type="entry name" value="lasso_biosyn_B2"/>
    <property type="match status" value="1"/>
</dbReference>
<dbReference type="Proteomes" id="UP001055580">
    <property type="component" value="Chromosome"/>
</dbReference>
<accession>A0ABY4TQI6</accession>
<dbReference type="EMBL" id="CP098401">
    <property type="protein sequence ID" value="URW74648.1"/>
    <property type="molecule type" value="Genomic_DNA"/>
</dbReference>
<dbReference type="RefSeq" id="WP_250749331.1">
    <property type="nucleotide sequence ID" value="NZ_CP098401.1"/>
</dbReference>
<organism evidence="3 4">
    <name type="scientific">Sphingomonas donggukensis</name>
    <dbReference type="NCBI Taxonomy" id="2949093"/>
    <lineage>
        <taxon>Bacteria</taxon>
        <taxon>Pseudomonadati</taxon>
        <taxon>Pseudomonadota</taxon>
        <taxon>Alphaproteobacteria</taxon>
        <taxon>Sphingomonadales</taxon>
        <taxon>Sphingomonadaceae</taxon>
        <taxon>Sphingomonas</taxon>
    </lineage>
</organism>